<accession>A0ABR3JNA1</accession>
<comment type="caution">
    <text evidence="3">The sequence shown here is derived from an EMBL/GenBank/DDBJ whole genome shotgun (WGS) entry which is preliminary data.</text>
</comment>
<evidence type="ECO:0000313" key="3">
    <source>
        <dbReference type="EMBL" id="KAL0956783.1"/>
    </source>
</evidence>
<dbReference type="InterPro" id="IPR046522">
    <property type="entry name" value="DUF6699"/>
</dbReference>
<keyword evidence="4" id="KW-1185">Reference proteome</keyword>
<proteinExistence type="predicted"/>
<gene>
    <name evidence="3" type="ORF">HGRIS_002903</name>
</gene>
<evidence type="ECO:0000259" key="2">
    <source>
        <dbReference type="Pfam" id="PF20415"/>
    </source>
</evidence>
<sequence>MNNRHVTFAASDELYTYPRTPPSTSSSSSSLPSSPGPLTPPTINKYAYGTRPLPILNAPLDAPAPGGVYTANQALALYTAAAIDLAIDPFVTKLPPSLNAATLALPATHPALPKLLVQCRHLPWELTIEPSSQKQPFVTVGDFLKKLYEQLCMPVTAQELERVPADKRRAIRDAHRRRCKEVRGAKDVERRVDFLMEHRRFAGLSPPDDSGVAWRLSAKRPT</sequence>
<dbReference type="EMBL" id="JASNQZ010000006">
    <property type="protein sequence ID" value="KAL0956783.1"/>
    <property type="molecule type" value="Genomic_DNA"/>
</dbReference>
<evidence type="ECO:0000256" key="1">
    <source>
        <dbReference type="SAM" id="MobiDB-lite"/>
    </source>
</evidence>
<feature type="region of interest" description="Disordered" evidence="1">
    <location>
        <begin position="12"/>
        <end position="43"/>
    </location>
</feature>
<evidence type="ECO:0000313" key="4">
    <source>
        <dbReference type="Proteomes" id="UP001556367"/>
    </source>
</evidence>
<feature type="domain" description="DUF6699" evidence="2">
    <location>
        <begin position="87"/>
        <end position="209"/>
    </location>
</feature>
<dbReference type="Pfam" id="PF20415">
    <property type="entry name" value="DUF6699"/>
    <property type="match status" value="1"/>
</dbReference>
<reference evidence="4" key="1">
    <citation type="submission" date="2024-06" db="EMBL/GenBank/DDBJ databases">
        <title>Multi-omics analyses provide insights into the biosynthesis of the anticancer antibiotic pleurotin in Hohenbuehelia grisea.</title>
        <authorList>
            <person name="Weaver J.A."/>
            <person name="Alberti F."/>
        </authorList>
    </citation>
    <scope>NUCLEOTIDE SEQUENCE [LARGE SCALE GENOMIC DNA]</scope>
    <source>
        <strain evidence="4">T-177</strain>
    </source>
</reference>
<organism evidence="3 4">
    <name type="scientific">Hohenbuehelia grisea</name>
    <dbReference type="NCBI Taxonomy" id="104357"/>
    <lineage>
        <taxon>Eukaryota</taxon>
        <taxon>Fungi</taxon>
        <taxon>Dikarya</taxon>
        <taxon>Basidiomycota</taxon>
        <taxon>Agaricomycotina</taxon>
        <taxon>Agaricomycetes</taxon>
        <taxon>Agaricomycetidae</taxon>
        <taxon>Agaricales</taxon>
        <taxon>Pleurotineae</taxon>
        <taxon>Pleurotaceae</taxon>
        <taxon>Hohenbuehelia</taxon>
    </lineage>
</organism>
<feature type="compositionally biased region" description="Low complexity" evidence="1">
    <location>
        <begin position="22"/>
        <end position="33"/>
    </location>
</feature>
<name>A0ABR3JNA1_9AGAR</name>
<protein>
    <recommendedName>
        <fullName evidence="2">DUF6699 domain-containing protein</fullName>
    </recommendedName>
</protein>
<dbReference type="Proteomes" id="UP001556367">
    <property type="component" value="Unassembled WGS sequence"/>
</dbReference>